<dbReference type="PROSITE" id="PS00514">
    <property type="entry name" value="FIBRINOGEN_C_1"/>
    <property type="match status" value="1"/>
</dbReference>
<protein>
    <recommendedName>
        <fullName evidence="2">Fibrinogen C-terminal domain-containing protein</fullName>
    </recommendedName>
</protein>
<sequence>MSDITFYLILVSKCHEIKSRDCEDIFQLGNTIDGVYSIYRNGSQYDVYCDMNRHGWTVFQRRFDGSTDFYRDWNSYETGFGNVTGEFWLGLDKIYELTSSATYSLRIEMEDFDGVWKYALYSNFKLGDKSTKYTLNYDTFTGNAGDALDYCKGYRFATYDNDKNNCSMLYSGAWWYRGCHHSNLNGLYNTTIYGKGINWYHWHGYYYSLKTTEMKIRRIDCEDVFKLGNTIDGVYSIYRNGSQYDVYCDMNRHRVCLQMHARKLNNIQEYS</sequence>
<dbReference type="CDD" id="cd00087">
    <property type="entry name" value="FReD"/>
    <property type="match status" value="1"/>
</dbReference>
<dbReference type="InterPro" id="IPR014716">
    <property type="entry name" value="Fibrinogen_a/b/g_C_1"/>
</dbReference>
<dbReference type="InterPro" id="IPR002181">
    <property type="entry name" value="Fibrinogen_a/b/g_C_dom"/>
</dbReference>
<dbReference type="SMART" id="SM00186">
    <property type="entry name" value="FBG"/>
    <property type="match status" value="1"/>
</dbReference>
<reference evidence="3 4" key="1">
    <citation type="submission" date="2022-12" db="EMBL/GenBank/DDBJ databases">
        <title>Chromosome-level genome of Tegillarca granosa.</title>
        <authorList>
            <person name="Kim J."/>
        </authorList>
    </citation>
    <scope>NUCLEOTIDE SEQUENCE [LARGE SCALE GENOMIC DNA]</scope>
    <source>
        <strain evidence="3">Teg-2019</strain>
        <tissue evidence="3">Adductor muscle</tissue>
    </source>
</reference>
<gene>
    <name evidence="3" type="ORF">KUTeg_007309</name>
</gene>
<dbReference type="PANTHER" id="PTHR19143:SF444">
    <property type="entry name" value="PROTEIN SCABROUS"/>
    <property type="match status" value="1"/>
</dbReference>
<dbReference type="SUPFAM" id="SSF56496">
    <property type="entry name" value="Fibrinogen C-terminal domain-like"/>
    <property type="match status" value="2"/>
</dbReference>
<proteinExistence type="predicted"/>
<dbReference type="Gene3D" id="3.90.215.10">
    <property type="entry name" value="Gamma Fibrinogen, chain A, domain 1"/>
    <property type="match status" value="2"/>
</dbReference>
<dbReference type="Pfam" id="PF00147">
    <property type="entry name" value="Fibrinogen_C"/>
    <property type="match status" value="1"/>
</dbReference>
<organism evidence="3 4">
    <name type="scientific">Tegillarca granosa</name>
    <name type="common">Malaysian cockle</name>
    <name type="synonym">Anadara granosa</name>
    <dbReference type="NCBI Taxonomy" id="220873"/>
    <lineage>
        <taxon>Eukaryota</taxon>
        <taxon>Metazoa</taxon>
        <taxon>Spiralia</taxon>
        <taxon>Lophotrochozoa</taxon>
        <taxon>Mollusca</taxon>
        <taxon>Bivalvia</taxon>
        <taxon>Autobranchia</taxon>
        <taxon>Pteriomorphia</taxon>
        <taxon>Arcoida</taxon>
        <taxon>Arcoidea</taxon>
        <taxon>Arcidae</taxon>
        <taxon>Tegillarca</taxon>
    </lineage>
</organism>
<dbReference type="InterPro" id="IPR020837">
    <property type="entry name" value="Fibrinogen_CS"/>
</dbReference>
<dbReference type="InterPro" id="IPR050373">
    <property type="entry name" value="Fibrinogen_C-term_domain"/>
</dbReference>
<name>A0ABQ9FCW0_TEGGR</name>
<dbReference type="InterPro" id="IPR036056">
    <property type="entry name" value="Fibrinogen-like_C"/>
</dbReference>
<dbReference type="PROSITE" id="PS51406">
    <property type="entry name" value="FIBRINOGEN_C_2"/>
    <property type="match status" value="1"/>
</dbReference>
<accession>A0ABQ9FCW0</accession>
<evidence type="ECO:0000313" key="4">
    <source>
        <dbReference type="Proteomes" id="UP001217089"/>
    </source>
</evidence>
<evidence type="ECO:0000313" key="3">
    <source>
        <dbReference type="EMBL" id="KAJ8315159.1"/>
    </source>
</evidence>
<keyword evidence="4" id="KW-1185">Reference proteome</keyword>
<dbReference type="Proteomes" id="UP001217089">
    <property type="component" value="Unassembled WGS sequence"/>
</dbReference>
<keyword evidence="1" id="KW-1015">Disulfide bond</keyword>
<evidence type="ECO:0000259" key="2">
    <source>
        <dbReference type="PROSITE" id="PS51406"/>
    </source>
</evidence>
<evidence type="ECO:0000256" key="1">
    <source>
        <dbReference type="ARBA" id="ARBA00023157"/>
    </source>
</evidence>
<comment type="caution">
    <text evidence="3">The sequence shown here is derived from an EMBL/GenBank/DDBJ whole genome shotgun (WGS) entry which is preliminary data.</text>
</comment>
<feature type="domain" description="Fibrinogen C-terminal" evidence="2">
    <location>
        <begin position="13"/>
        <end position="220"/>
    </location>
</feature>
<dbReference type="PANTHER" id="PTHR19143">
    <property type="entry name" value="FIBRINOGEN/TENASCIN/ANGIOPOEITIN"/>
    <property type="match status" value="1"/>
</dbReference>
<dbReference type="EMBL" id="JARBDR010000337">
    <property type="protein sequence ID" value="KAJ8315159.1"/>
    <property type="molecule type" value="Genomic_DNA"/>
</dbReference>